<name>A0A423GNX7_9PSED</name>
<organism evidence="3 4">
    <name type="scientific">Pseudomonas brassicacearum</name>
    <dbReference type="NCBI Taxonomy" id="930166"/>
    <lineage>
        <taxon>Bacteria</taxon>
        <taxon>Pseudomonadati</taxon>
        <taxon>Pseudomonadota</taxon>
        <taxon>Gammaproteobacteria</taxon>
        <taxon>Pseudomonadales</taxon>
        <taxon>Pseudomonadaceae</taxon>
        <taxon>Pseudomonas</taxon>
    </lineage>
</organism>
<evidence type="ECO:0000313" key="3">
    <source>
        <dbReference type="EMBL" id="ROM94396.1"/>
    </source>
</evidence>
<evidence type="ECO:0000256" key="1">
    <source>
        <dbReference type="SAM" id="MobiDB-lite"/>
    </source>
</evidence>
<dbReference type="RefSeq" id="WP_123583530.1">
    <property type="nucleotide sequence ID" value="NZ_MOBI01000020.1"/>
</dbReference>
<dbReference type="Gene3D" id="1.10.720.30">
    <property type="entry name" value="SAP domain"/>
    <property type="match status" value="1"/>
</dbReference>
<dbReference type="AlphaFoldDB" id="A0A423GNX7"/>
<evidence type="ECO:0000313" key="4">
    <source>
        <dbReference type="Proteomes" id="UP000284684"/>
    </source>
</evidence>
<sequence>MKVIYTDAPGNEPGACYRLTDEFFGVIGTATKVVVDGDFPHITDAYLRAGIAVEDGKSPTSLREDGPTIAEWLTAGYQVGNYPPEGYASRSTPEEIEAAQSLGKSQEDTENDPLKMKVPALKEWLTANGIAFDSAALKEDLQALVPKE</sequence>
<dbReference type="EMBL" id="MOBI01000020">
    <property type="protein sequence ID" value="ROM94396.1"/>
    <property type="molecule type" value="Genomic_DNA"/>
</dbReference>
<protein>
    <recommendedName>
        <fullName evidence="2">HeH/LEM domain-containing protein</fullName>
    </recommendedName>
</protein>
<proteinExistence type="predicted"/>
<reference evidence="3 4" key="1">
    <citation type="submission" date="2016-10" db="EMBL/GenBank/DDBJ databases">
        <title>Comparative genome analysis of multiple Pseudomonas spp. focuses on biocontrol and plant growth promoting traits.</title>
        <authorList>
            <person name="Tao X.-Y."/>
            <person name="Taylor C.G."/>
        </authorList>
    </citation>
    <scope>NUCLEOTIDE SEQUENCE [LARGE SCALE GENOMIC DNA]</scope>
    <source>
        <strain evidence="3 4">37D10</strain>
    </source>
</reference>
<evidence type="ECO:0000259" key="2">
    <source>
        <dbReference type="Pfam" id="PF12949"/>
    </source>
</evidence>
<dbReference type="InterPro" id="IPR025856">
    <property type="entry name" value="HeH/LEM_domain"/>
</dbReference>
<feature type="region of interest" description="Disordered" evidence="1">
    <location>
        <begin position="83"/>
        <end position="113"/>
    </location>
</feature>
<comment type="caution">
    <text evidence="3">The sequence shown here is derived from an EMBL/GenBank/DDBJ whole genome shotgun (WGS) entry which is preliminary data.</text>
</comment>
<feature type="domain" description="HeH/LEM" evidence="2">
    <location>
        <begin position="113"/>
        <end position="147"/>
    </location>
</feature>
<dbReference type="Proteomes" id="UP000284684">
    <property type="component" value="Unassembled WGS sequence"/>
</dbReference>
<dbReference type="CDD" id="cd12935">
    <property type="entry name" value="LEM_like"/>
    <property type="match status" value="1"/>
</dbReference>
<dbReference type="InterPro" id="IPR036361">
    <property type="entry name" value="SAP_dom_sf"/>
</dbReference>
<dbReference type="Pfam" id="PF12949">
    <property type="entry name" value="HeH"/>
    <property type="match status" value="1"/>
</dbReference>
<accession>A0A423GNX7</accession>
<gene>
    <name evidence="3" type="ORF">BK658_17730</name>
</gene>